<keyword evidence="8" id="KW-0520">NAD</keyword>
<dbReference type="SUPFAM" id="SSF51735">
    <property type="entry name" value="NAD(P)-binding Rossmann-fold domains"/>
    <property type="match status" value="1"/>
</dbReference>
<evidence type="ECO:0000256" key="1">
    <source>
        <dbReference type="ARBA" id="ARBA00003800"/>
    </source>
</evidence>
<dbReference type="InterPro" id="IPR045865">
    <property type="entry name" value="ACT-like_dom_sf"/>
</dbReference>
<comment type="function">
    <text evidence="1">Catalyzes the reversible oxidation of 3-phospho-D-glycerate to 3-phosphonooxypyruvate, the first step of the phosphorylated L-serine biosynthesis pathway. Also catalyzes the reversible oxidation of 2-hydroxyglutarate to 2-oxoglutarate.</text>
</comment>
<dbReference type="PROSITE" id="PS51671">
    <property type="entry name" value="ACT"/>
    <property type="match status" value="1"/>
</dbReference>
<sequence>MKRIRVLNQIAPSGLALLGEPQYRIFEESGEQEDAEAILVRSADMQQLEIPPSLLAVGRAGVGVNNIPLAKMNEAGVAVFNAPGANANAVKELVMAAMLMAARNLYPAAEFVRQLDLNSDQPSKLVESGKKRFSGFELAGKKLGVIGLGAIGVKVANAAFALGMDVYGYDPVISVHHAWHLNSAVHQCDRLESLLQKCDVVTVHVPLLDSTRGMLNEERLNLLPTGAILLNFSRGEIVVEEPLKALLEQAKLHAYVTDFPSAGLAHLPQVLSFPHLGASTLEAEEQSAIQVIRNLKAFLEHGIVQDSVNLPNVPVEPQGDGISRIAIVNRNQAGILAEITETLGRENLNIEDMINKSRGEIAYTLIDLQGEVDQTLLLRLRQLPNVLSARLCG</sequence>
<dbReference type="SUPFAM" id="SSF55021">
    <property type="entry name" value="ACT-like"/>
    <property type="match status" value="1"/>
</dbReference>
<dbReference type="PANTHER" id="PTHR42938:SF47">
    <property type="entry name" value="HYDROXYPYRUVATE REDUCTASE"/>
    <property type="match status" value="1"/>
</dbReference>
<dbReference type="CDD" id="cd12174">
    <property type="entry name" value="PGDH_like_3"/>
    <property type="match status" value="1"/>
</dbReference>
<evidence type="ECO:0000256" key="2">
    <source>
        <dbReference type="ARBA" id="ARBA00005216"/>
    </source>
</evidence>
<evidence type="ECO:0000256" key="11">
    <source>
        <dbReference type="ARBA" id="ARBA00048731"/>
    </source>
</evidence>
<dbReference type="EC" id="1.1.1.399" evidence="4"/>
<evidence type="ECO:0000256" key="12">
    <source>
        <dbReference type="RuleBase" id="RU003719"/>
    </source>
</evidence>
<evidence type="ECO:0000256" key="3">
    <source>
        <dbReference type="ARBA" id="ARBA00005854"/>
    </source>
</evidence>
<dbReference type="InterPro" id="IPR029753">
    <property type="entry name" value="D-isomer_DH_CS"/>
</dbReference>
<feature type="domain" description="ACT" evidence="13">
    <location>
        <begin position="324"/>
        <end position="393"/>
    </location>
</feature>
<evidence type="ECO:0000313" key="15">
    <source>
        <dbReference type="Proteomes" id="UP001193680"/>
    </source>
</evidence>
<evidence type="ECO:0000313" key="14">
    <source>
        <dbReference type="EMBL" id="MBF6057030.1"/>
    </source>
</evidence>
<dbReference type="InterPro" id="IPR006139">
    <property type="entry name" value="D-isomer_2_OHA_DH_cat_dom"/>
</dbReference>
<dbReference type="PROSITE" id="PS00670">
    <property type="entry name" value="D_2_HYDROXYACID_DH_2"/>
    <property type="match status" value="1"/>
</dbReference>
<evidence type="ECO:0000256" key="6">
    <source>
        <dbReference type="ARBA" id="ARBA00021582"/>
    </source>
</evidence>
<name>A0ABS0BT48_9GAMM</name>
<keyword evidence="15" id="KW-1185">Reference proteome</keyword>
<dbReference type="Pfam" id="PF02826">
    <property type="entry name" value="2-Hacid_dh_C"/>
    <property type="match status" value="1"/>
</dbReference>
<dbReference type="InterPro" id="IPR029752">
    <property type="entry name" value="D-isomer_DH_CS1"/>
</dbReference>
<keyword evidence="7 12" id="KW-0560">Oxidoreductase</keyword>
<dbReference type="Pfam" id="PF00389">
    <property type="entry name" value="2-Hacid_dh"/>
    <property type="match status" value="1"/>
</dbReference>
<evidence type="ECO:0000256" key="5">
    <source>
        <dbReference type="ARBA" id="ARBA00013143"/>
    </source>
</evidence>
<dbReference type="PROSITE" id="PS00671">
    <property type="entry name" value="D_2_HYDROXYACID_DH_3"/>
    <property type="match status" value="1"/>
</dbReference>
<evidence type="ECO:0000256" key="4">
    <source>
        <dbReference type="ARBA" id="ARBA00013001"/>
    </source>
</evidence>
<dbReference type="SUPFAM" id="SSF52283">
    <property type="entry name" value="Formate/glycerate dehydrogenase catalytic domain-like"/>
    <property type="match status" value="1"/>
</dbReference>
<evidence type="ECO:0000259" key="13">
    <source>
        <dbReference type="PROSITE" id="PS51671"/>
    </source>
</evidence>
<protein>
    <recommendedName>
        <fullName evidence="6">D-3-phosphoglycerate dehydrogenase</fullName>
        <ecNumber evidence="4">1.1.1.399</ecNumber>
        <ecNumber evidence="5">1.1.1.95</ecNumber>
    </recommendedName>
    <alternativeName>
        <fullName evidence="9">2-oxoglutarate reductase</fullName>
    </alternativeName>
</protein>
<dbReference type="Gene3D" id="3.40.50.720">
    <property type="entry name" value="NAD(P)-binding Rossmann-like Domain"/>
    <property type="match status" value="2"/>
</dbReference>
<comment type="caution">
    <text evidence="14">The sequence shown here is derived from an EMBL/GenBank/DDBJ whole genome shotgun (WGS) entry which is preliminary data.</text>
</comment>
<comment type="catalytic activity">
    <reaction evidence="11">
        <text>(2R)-3-phosphoglycerate + NAD(+) = 3-phosphooxypyruvate + NADH + H(+)</text>
        <dbReference type="Rhea" id="RHEA:12641"/>
        <dbReference type="ChEBI" id="CHEBI:15378"/>
        <dbReference type="ChEBI" id="CHEBI:18110"/>
        <dbReference type="ChEBI" id="CHEBI:57540"/>
        <dbReference type="ChEBI" id="CHEBI:57945"/>
        <dbReference type="ChEBI" id="CHEBI:58272"/>
        <dbReference type="EC" id="1.1.1.95"/>
    </reaction>
</comment>
<proteinExistence type="inferred from homology"/>
<reference evidence="14 15" key="1">
    <citation type="submission" date="2020-06" db="EMBL/GenBank/DDBJ databases">
        <authorList>
            <person name="Scott K."/>
        </authorList>
    </citation>
    <scope>NUCLEOTIDE SEQUENCE [LARGE SCALE GENOMIC DNA]</scope>
    <source>
        <strain evidence="14 15">HH1</strain>
    </source>
</reference>
<comment type="similarity">
    <text evidence="3 12">Belongs to the D-isomer specific 2-hydroxyacid dehydrogenase family.</text>
</comment>
<dbReference type="InterPro" id="IPR006140">
    <property type="entry name" value="D-isomer_DH_NAD-bd"/>
</dbReference>
<dbReference type="InterPro" id="IPR002912">
    <property type="entry name" value="ACT_dom"/>
</dbReference>
<dbReference type="EC" id="1.1.1.95" evidence="5"/>
<gene>
    <name evidence="14" type="ORF">H8792_001620</name>
</gene>
<accession>A0ABS0BT48</accession>
<dbReference type="RefSeq" id="WP_194947381.1">
    <property type="nucleotide sequence ID" value="NZ_JACBGI020000001.1"/>
</dbReference>
<dbReference type="EMBL" id="JACBGI020000001">
    <property type="protein sequence ID" value="MBF6057030.1"/>
    <property type="molecule type" value="Genomic_DNA"/>
</dbReference>
<dbReference type="InterPro" id="IPR036291">
    <property type="entry name" value="NAD(P)-bd_dom_sf"/>
</dbReference>
<dbReference type="PROSITE" id="PS00065">
    <property type="entry name" value="D_2_HYDROXYACID_DH_1"/>
    <property type="match status" value="1"/>
</dbReference>
<dbReference type="Gene3D" id="3.30.70.260">
    <property type="match status" value="1"/>
</dbReference>
<reference evidence="14 15" key="2">
    <citation type="submission" date="2020-11" db="EMBL/GenBank/DDBJ databases">
        <title>Sulfur oxidizing isolate from Hospital Hole Sinkhole.</title>
        <authorList>
            <person name="Scott K.M."/>
        </authorList>
    </citation>
    <scope>NUCLEOTIDE SEQUENCE [LARGE SCALE GENOMIC DNA]</scope>
    <source>
        <strain evidence="14 15">HH1</strain>
    </source>
</reference>
<comment type="catalytic activity">
    <reaction evidence="10">
        <text>(R)-2-hydroxyglutarate + NAD(+) = 2-oxoglutarate + NADH + H(+)</text>
        <dbReference type="Rhea" id="RHEA:49612"/>
        <dbReference type="ChEBI" id="CHEBI:15378"/>
        <dbReference type="ChEBI" id="CHEBI:15801"/>
        <dbReference type="ChEBI" id="CHEBI:16810"/>
        <dbReference type="ChEBI" id="CHEBI:57540"/>
        <dbReference type="ChEBI" id="CHEBI:57945"/>
        <dbReference type="EC" id="1.1.1.399"/>
    </reaction>
</comment>
<evidence type="ECO:0000256" key="7">
    <source>
        <dbReference type="ARBA" id="ARBA00023002"/>
    </source>
</evidence>
<dbReference type="Proteomes" id="UP001193680">
    <property type="component" value="Unassembled WGS sequence"/>
</dbReference>
<evidence type="ECO:0000256" key="9">
    <source>
        <dbReference type="ARBA" id="ARBA00030455"/>
    </source>
</evidence>
<evidence type="ECO:0000256" key="10">
    <source>
        <dbReference type="ARBA" id="ARBA00048126"/>
    </source>
</evidence>
<evidence type="ECO:0000256" key="8">
    <source>
        <dbReference type="ARBA" id="ARBA00023027"/>
    </source>
</evidence>
<organism evidence="14 15">
    <name type="scientific">Thiomicrorhabdus heinhorstiae</name>
    <dbReference type="NCBI Taxonomy" id="2748010"/>
    <lineage>
        <taxon>Bacteria</taxon>
        <taxon>Pseudomonadati</taxon>
        <taxon>Pseudomonadota</taxon>
        <taxon>Gammaproteobacteria</taxon>
        <taxon>Thiotrichales</taxon>
        <taxon>Piscirickettsiaceae</taxon>
        <taxon>Thiomicrorhabdus</taxon>
    </lineage>
</organism>
<comment type="pathway">
    <text evidence="2">Amino-acid biosynthesis; L-serine biosynthesis; L-serine from 3-phospho-D-glycerate: step 1/3.</text>
</comment>
<dbReference type="PANTHER" id="PTHR42938">
    <property type="entry name" value="FORMATE DEHYDROGENASE 1"/>
    <property type="match status" value="1"/>
</dbReference>